<evidence type="ECO:0000256" key="1">
    <source>
        <dbReference type="ARBA" id="ARBA00022741"/>
    </source>
</evidence>
<evidence type="ECO:0000259" key="6">
    <source>
        <dbReference type="PROSITE" id="PS51192"/>
    </source>
</evidence>
<dbReference type="Pfam" id="PF00270">
    <property type="entry name" value="DEAD"/>
    <property type="match status" value="1"/>
</dbReference>
<accession>A0ABR3JWM7</accession>
<evidence type="ECO:0000313" key="9">
    <source>
        <dbReference type="Proteomes" id="UP001556367"/>
    </source>
</evidence>
<dbReference type="InterPro" id="IPR052431">
    <property type="entry name" value="SKI2_subfamily_helicases"/>
</dbReference>
<evidence type="ECO:0000259" key="7">
    <source>
        <dbReference type="PROSITE" id="PS51194"/>
    </source>
</evidence>
<dbReference type="Proteomes" id="UP001556367">
    <property type="component" value="Unassembled WGS sequence"/>
</dbReference>
<feature type="compositionally biased region" description="Acidic residues" evidence="5">
    <location>
        <begin position="1691"/>
        <end position="1704"/>
    </location>
</feature>
<dbReference type="InterPro" id="IPR027417">
    <property type="entry name" value="P-loop_NTPase"/>
</dbReference>
<dbReference type="SMART" id="SM00490">
    <property type="entry name" value="HELICc"/>
    <property type="match status" value="1"/>
</dbReference>
<dbReference type="Pfam" id="PF23002">
    <property type="entry name" value="PIN-like_DDX60"/>
    <property type="match status" value="1"/>
</dbReference>
<dbReference type="SMART" id="SM00487">
    <property type="entry name" value="DEXDc"/>
    <property type="match status" value="1"/>
</dbReference>
<feature type="compositionally biased region" description="Basic and acidic residues" evidence="5">
    <location>
        <begin position="489"/>
        <end position="501"/>
    </location>
</feature>
<keyword evidence="2" id="KW-0378">Hydrolase</keyword>
<dbReference type="PANTHER" id="PTHR44533:SF4">
    <property type="entry name" value="DEAD_H RNA HELICASE, PUTATIVE-RELATED"/>
    <property type="match status" value="1"/>
</dbReference>
<organism evidence="8 9">
    <name type="scientific">Hohenbuehelia grisea</name>
    <dbReference type="NCBI Taxonomy" id="104357"/>
    <lineage>
        <taxon>Eukaryota</taxon>
        <taxon>Fungi</taxon>
        <taxon>Dikarya</taxon>
        <taxon>Basidiomycota</taxon>
        <taxon>Agaricomycotina</taxon>
        <taxon>Agaricomycetes</taxon>
        <taxon>Agaricomycetidae</taxon>
        <taxon>Agaricales</taxon>
        <taxon>Pleurotineae</taxon>
        <taxon>Pleurotaceae</taxon>
        <taxon>Hohenbuehelia</taxon>
    </lineage>
</organism>
<feature type="region of interest" description="Disordered" evidence="5">
    <location>
        <begin position="476"/>
        <end position="503"/>
    </location>
</feature>
<dbReference type="Pfam" id="PF26076">
    <property type="entry name" value="WHD_DDX60"/>
    <property type="match status" value="1"/>
</dbReference>
<dbReference type="InterPro" id="IPR011545">
    <property type="entry name" value="DEAD/DEAH_box_helicase_dom"/>
</dbReference>
<evidence type="ECO:0000313" key="8">
    <source>
        <dbReference type="EMBL" id="KAL0960256.1"/>
    </source>
</evidence>
<dbReference type="InterPro" id="IPR001650">
    <property type="entry name" value="Helicase_C-like"/>
</dbReference>
<proteinExistence type="predicted"/>
<keyword evidence="9" id="KW-1185">Reference proteome</keyword>
<dbReference type="PROSITE" id="PS51192">
    <property type="entry name" value="HELICASE_ATP_BIND_1"/>
    <property type="match status" value="1"/>
</dbReference>
<keyword evidence="1" id="KW-0547">Nucleotide-binding</keyword>
<dbReference type="PROSITE" id="PS51194">
    <property type="entry name" value="HELICASE_CTER"/>
    <property type="match status" value="1"/>
</dbReference>
<feature type="region of interest" description="Disordered" evidence="5">
    <location>
        <begin position="1680"/>
        <end position="1728"/>
    </location>
</feature>
<keyword evidence="4" id="KW-0067">ATP-binding</keyword>
<dbReference type="Pfam" id="PF00271">
    <property type="entry name" value="Helicase_C"/>
    <property type="match status" value="1"/>
</dbReference>
<feature type="domain" description="Helicase ATP-binding" evidence="6">
    <location>
        <begin position="763"/>
        <end position="931"/>
    </location>
</feature>
<evidence type="ECO:0000256" key="3">
    <source>
        <dbReference type="ARBA" id="ARBA00022806"/>
    </source>
</evidence>
<gene>
    <name evidence="8" type="ORF">HGRIS_011887</name>
</gene>
<name>A0ABR3JWM7_9AGAR</name>
<dbReference type="EMBL" id="JASNQZ010000002">
    <property type="protein sequence ID" value="KAL0960256.1"/>
    <property type="molecule type" value="Genomic_DNA"/>
</dbReference>
<dbReference type="InterPro" id="IPR055124">
    <property type="entry name" value="PIN-like_DDX60"/>
</dbReference>
<comment type="caution">
    <text evidence="8">The sequence shown here is derived from an EMBL/GenBank/DDBJ whole genome shotgun (WGS) entry which is preliminary data.</text>
</comment>
<dbReference type="SUPFAM" id="SSF52540">
    <property type="entry name" value="P-loop containing nucleoside triphosphate hydrolases"/>
    <property type="match status" value="1"/>
</dbReference>
<evidence type="ECO:0000256" key="2">
    <source>
        <dbReference type="ARBA" id="ARBA00022801"/>
    </source>
</evidence>
<protein>
    <recommendedName>
        <fullName evidence="10">P-loop containing nucleoside triphosphate hydrolase protein</fullName>
    </recommendedName>
</protein>
<evidence type="ECO:0008006" key="10">
    <source>
        <dbReference type="Google" id="ProtNLM"/>
    </source>
</evidence>
<dbReference type="CDD" id="cd18025">
    <property type="entry name" value="DEXHc_DDX60"/>
    <property type="match status" value="1"/>
</dbReference>
<evidence type="ECO:0000256" key="4">
    <source>
        <dbReference type="ARBA" id="ARBA00022840"/>
    </source>
</evidence>
<feature type="compositionally biased region" description="Basic and acidic residues" evidence="5">
    <location>
        <begin position="1680"/>
        <end position="1690"/>
    </location>
</feature>
<feature type="domain" description="Helicase C-terminal" evidence="7">
    <location>
        <begin position="1186"/>
        <end position="1352"/>
    </location>
</feature>
<dbReference type="InterPro" id="IPR059032">
    <property type="entry name" value="WHD_DDX60"/>
</dbReference>
<keyword evidence="3" id="KW-0347">Helicase</keyword>
<dbReference type="PANTHER" id="PTHR44533">
    <property type="entry name" value="DEAD/H RNA HELICASE, PUTATIVE-RELATED"/>
    <property type="match status" value="1"/>
</dbReference>
<sequence length="1755" mass="196944">MDLEHFDDADLLFDVAELTSSASPAITTLQALDAQWYSMASRRARWMDLLGDYAGAELFIIDGESLLQLVLDDELLHIGRKNDLGFQLLHAIFLLEHRLNCFLQRNANFEIVFWNENRHLTLKTGSSILAMSSRSLARETLFRHVLTLGVPVSTFDGLSDIAWLAYESVKKPMFVMMNDGGQYTSSPFAAERLSCQRLFLHELLKSGLAVALLNGAEYRDSQILTFIHEQRSRTAGVSPSIVGAVQEFRAALDEVYRQASGSKEGGRLLSPSHDQDVEPCSRLLERISASFLRFSFQYASELLFIFLAHCLILDMVSAEDRARSAEELPVDLAAVVTRDFYPSIFFTIAEIMRPSTARLSVDGHVFVSLINQVLRHRGSIQVTLGTAVYEAVQSIWTAAGGLPLDFLDFAASFPLPPQPITDIPRTTVPSVRLLPFEHPVLADALSLVDIPESELEATGHDDTIFLDTRHWHNGKRTIISKPGQTGVSSRDKRREAKERRSNQRFMASMQLHAGTLTGAMGAALQQIVVTPVGQSQPALRRGNLVVKNVQKQPAKSNKKAKPTSKQILLKEIADKRLAEQANASDAWWRDQLRAMASKSAVECREHLNDLSRNPRTKDEHLAVELLLYRIHIEFSAWSEDPEKLDPERRDAYSVQIMRLLKDVAALTTVPSIAARCVSSALLALGFRDSLIRLNASKDERQLSFKFLKLIKSGGTPKYDYMINSEDPTTWQLRLFGEYMDRSMDSAPDHRVNFAPDAWQRRVLDCVDRNESILVVAPTSAGKTFISFYAMEKVLRESDDGILVYIAPTKALVSQIAAEVYARFSKNLDEGSFWAIHTRDYRVNDPQKCQILVTVPEMLAIMLLSPPLARVWTPRIKRIILDEIHSIGQQEGGAVWEQIILLAPCPIIGLSATIGSPEAFNSWLSSVQVAHGHQHSFIEHPHRYSHLRKFYYALERAPTSSFSGLNDYKPTGRTRFLHPLSALSFGTRLVPEDLALEAADALTLYETMRKVLPRGSIEHLEPAHFFANDSGLLRQKDVIRYETALKAFLAPMISSFDPSHPTTDIHNIIHLLRDPLLSRIPPERLNEAPSRKRFISNLIYLLSDLNSSNNLPAILFNFDRTDCEIMAQAIVNQLMVAETQWKATSSKWARKLQQWEVWKANAKARQRAAEKAAKAMKRDAGSDAMQDSDNSWERTFDPQAPLPNFSFVGLRSTYTTEELNSEIKGLSRWTSTPSWALYALRRGIAVHHSGMNKRYRSLVESLFRQGFIRVVIATGTLALGINAPTKTSVFCGDSPFLTALMYRQCAGRAGRRGFDLRGNVVFYGLPMDRVQRLILSKLSSLTSSFPLTTTLSLRLLNLLEGSDRAEVSVKAIQSLLTLPRLSFGSSIGRHQLVHHLRFSIEYLRRAGLLDAKGTPLNFFGVAAHLYFHEPSNFALVALIRRGILHGICAQKSLVQAKRDLILLMSHLFGRRYISRSFANQDTITALRRKYPSVITLPELDQQSRQALLEHDAEILALFNGYACLYASQYAEKLGSDCVLPISKQDHSEQPNIDAPHSPFVSYLRRTRNHVVARSVFAANSGHTDSFQSVAELVDSARQGLHFNLNVIPSVAHIAQGGEGEHALNAYIFDFYTHGQVATLVNANGIRRGDIWYLLQDFMLSLMTIRTAFEQMMDKQSVEKLEASRVDPAEQDKADEEQPGGDDLSENEVGKDDNFGDEADVNGFKRPRGVSDSDWRVYEVLVGALTEFEAKFRAMWA</sequence>
<dbReference type="InterPro" id="IPR014001">
    <property type="entry name" value="Helicase_ATP-bd"/>
</dbReference>
<reference evidence="9" key="1">
    <citation type="submission" date="2024-06" db="EMBL/GenBank/DDBJ databases">
        <title>Multi-omics analyses provide insights into the biosynthesis of the anticancer antibiotic pleurotin in Hohenbuehelia grisea.</title>
        <authorList>
            <person name="Weaver J.A."/>
            <person name="Alberti F."/>
        </authorList>
    </citation>
    <scope>NUCLEOTIDE SEQUENCE [LARGE SCALE GENOMIC DNA]</scope>
    <source>
        <strain evidence="9">T-177</strain>
    </source>
</reference>
<evidence type="ECO:0000256" key="5">
    <source>
        <dbReference type="SAM" id="MobiDB-lite"/>
    </source>
</evidence>
<dbReference type="Gene3D" id="3.40.50.300">
    <property type="entry name" value="P-loop containing nucleotide triphosphate hydrolases"/>
    <property type="match status" value="2"/>
</dbReference>